<sequence length="93" mass="10104">MLAELPRSTIILLTQAFAIHFEITKASSWSGYSSSPDLKVILGSRSRLGLFFTATQAHAFHAEELSPMEVGPPTITSIYFSIGLFGRGEESLA</sequence>
<evidence type="ECO:0000313" key="1">
    <source>
        <dbReference type="EMBL" id="RRT72919.1"/>
    </source>
</evidence>
<name>A0A427A9N3_ENSVE</name>
<dbReference type="AlphaFoldDB" id="A0A427A9N3"/>
<evidence type="ECO:0000313" key="2">
    <source>
        <dbReference type="Proteomes" id="UP000287651"/>
    </source>
</evidence>
<gene>
    <name evidence="1" type="ORF">B296_00010405</name>
</gene>
<proteinExistence type="predicted"/>
<protein>
    <submittedName>
        <fullName evidence="1">Uncharacterized protein</fullName>
    </submittedName>
</protein>
<dbReference type="EMBL" id="AMZH03003251">
    <property type="protein sequence ID" value="RRT72919.1"/>
    <property type="molecule type" value="Genomic_DNA"/>
</dbReference>
<dbReference type="Proteomes" id="UP000287651">
    <property type="component" value="Unassembled WGS sequence"/>
</dbReference>
<accession>A0A427A9N3</accession>
<reference evidence="1 2" key="1">
    <citation type="journal article" date="2014" name="Agronomy (Basel)">
        <title>A Draft Genome Sequence for Ensete ventricosum, the Drought-Tolerant Tree Against Hunger.</title>
        <authorList>
            <person name="Harrison J."/>
            <person name="Moore K.A."/>
            <person name="Paszkiewicz K."/>
            <person name="Jones T."/>
            <person name="Grant M."/>
            <person name="Ambacheew D."/>
            <person name="Muzemil S."/>
            <person name="Studholme D.J."/>
        </authorList>
    </citation>
    <scope>NUCLEOTIDE SEQUENCE [LARGE SCALE GENOMIC DNA]</scope>
</reference>
<organism evidence="1 2">
    <name type="scientific">Ensete ventricosum</name>
    <name type="common">Abyssinian banana</name>
    <name type="synonym">Musa ensete</name>
    <dbReference type="NCBI Taxonomy" id="4639"/>
    <lineage>
        <taxon>Eukaryota</taxon>
        <taxon>Viridiplantae</taxon>
        <taxon>Streptophyta</taxon>
        <taxon>Embryophyta</taxon>
        <taxon>Tracheophyta</taxon>
        <taxon>Spermatophyta</taxon>
        <taxon>Magnoliopsida</taxon>
        <taxon>Liliopsida</taxon>
        <taxon>Zingiberales</taxon>
        <taxon>Musaceae</taxon>
        <taxon>Ensete</taxon>
    </lineage>
</organism>
<comment type="caution">
    <text evidence="1">The sequence shown here is derived from an EMBL/GenBank/DDBJ whole genome shotgun (WGS) entry which is preliminary data.</text>
</comment>